<reference evidence="3 4" key="1">
    <citation type="submission" date="2015-03" db="EMBL/GenBank/DDBJ databases">
        <authorList>
            <person name="Murphy D."/>
        </authorList>
    </citation>
    <scope>NUCLEOTIDE SEQUENCE [LARGE SCALE GENOMIC DNA]</scope>
    <source>
        <strain evidence="3 4">PAP088</strain>
    </source>
</reference>
<dbReference type="EMBL" id="CSWP01000009">
    <property type="protein sequence ID" value="CPV66585.1"/>
    <property type="molecule type" value="Genomic_DNA"/>
</dbReference>
<proteinExistence type="predicted"/>
<dbReference type="InterPro" id="IPR014710">
    <property type="entry name" value="RmlC-like_jellyroll"/>
</dbReference>
<gene>
    <name evidence="3" type="ORF">ERS075579_04035</name>
</gene>
<dbReference type="Pfam" id="PF07883">
    <property type="entry name" value="Cupin_2"/>
    <property type="match status" value="1"/>
</dbReference>
<protein>
    <submittedName>
        <fullName evidence="3">Cupin domain</fullName>
    </submittedName>
</protein>
<dbReference type="InterPro" id="IPR011051">
    <property type="entry name" value="RmlC_Cupin_sf"/>
</dbReference>
<organism evidence="3 4">
    <name type="scientific">Mycobacteroides abscessus</name>
    <dbReference type="NCBI Taxonomy" id="36809"/>
    <lineage>
        <taxon>Bacteria</taxon>
        <taxon>Bacillati</taxon>
        <taxon>Actinomycetota</taxon>
        <taxon>Actinomycetes</taxon>
        <taxon>Mycobacteriales</taxon>
        <taxon>Mycobacteriaceae</taxon>
        <taxon>Mycobacteroides</taxon>
    </lineage>
</organism>
<name>A0A0U0ZSY6_9MYCO</name>
<feature type="domain" description="Cupin type-2" evidence="2">
    <location>
        <begin position="69"/>
        <end position="106"/>
    </location>
</feature>
<evidence type="ECO:0000256" key="1">
    <source>
        <dbReference type="SAM" id="MobiDB-lite"/>
    </source>
</evidence>
<sequence>MAVFDVCEDSGSTVVVGSLAADADALGRRGWIVGAFFDEHDMRHCRDLEVKYGRFRRGEDPNHPAKVSSTTEFTLILSGAVRAQVGGREVILSQGDYVLIHPGIPNNVVLEVLQDTTALTVKAPSDPTAKRVLPASGHHEDGEPR</sequence>
<accession>A0A0U0ZSY6</accession>
<dbReference type="RefSeq" id="WP_131724592.1">
    <property type="nucleotide sequence ID" value="NZ_CSWP01000009.1"/>
</dbReference>
<dbReference type="Gene3D" id="2.60.120.10">
    <property type="entry name" value="Jelly Rolls"/>
    <property type="match status" value="1"/>
</dbReference>
<dbReference type="AlphaFoldDB" id="A0A0U0ZSY6"/>
<evidence type="ECO:0000313" key="4">
    <source>
        <dbReference type="Proteomes" id="UP000045782"/>
    </source>
</evidence>
<dbReference type="InterPro" id="IPR013096">
    <property type="entry name" value="Cupin_2"/>
</dbReference>
<dbReference type="SUPFAM" id="SSF51182">
    <property type="entry name" value="RmlC-like cupins"/>
    <property type="match status" value="1"/>
</dbReference>
<evidence type="ECO:0000259" key="2">
    <source>
        <dbReference type="Pfam" id="PF07883"/>
    </source>
</evidence>
<evidence type="ECO:0000313" key="3">
    <source>
        <dbReference type="EMBL" id="CPV66585.1"/>
    </source>
</evidence>
<feature type="region of interest" description="Disordered" evidence="1">
    <location>
        <begin position="124"/>
        <end position="145"/>
    </location>
</feature>
<dbReference type="Proteomes" id="UP000045782">
    <property type="component" value="Unassembled WGS sequence"/>
</dbReference>